<proteinExistence type="predicted"/>
<name>A0A1E5NFY7_9SPIR</name>
<gene>
    <name evidence="1" type="ORF">BFL38_03440</name>
</gene>
<evidence type="ECO:0000313" key="2">
    <source>
        <dbReference type="Proteomes" id="UP000095247"/>
    </source>
</evidence>
<sequence length="136" mass="15779">MQYVKFGSRRGEHGDIKLLDIFYRHNIVFAEVKAGAEKVREKKFLKGTKIMIADGLTAVAVAEALTDSDSLDNFNIKFNKNEIERVNISDWVIAAKVKIYKLKEEDYFPTTIGKFYHIKNKEKMKLIDELLEKYSN</sequence>
<dbReference type="RefSeq" id="WP_008722183.1">
    <property type="nucleotide sequence ID" value="NZ_LZOG01000167.1"/>
</dbReference>
<evidence type="ECO:0000313" key="1">
    <source>
        <dbReference type="EMBL" id="OEJ13814.1"/>
    </source>
</evidence>
<reference evidence="1 2" key="1">
    <citation type="submission" date="2016-08" db="EMBL/GenBank/DDBJ databases">
        <title>Characterization and recognition of Brachyspira hampsonii sp. nov., a novel intestinal spirochete that is pathogenic to pigs.</title>
        <authorList>
            <person name="Mirajkar N."/>
            <person name="La T."/>
            <person name="Phillips N."/>
            <person name="Hampson D."/>
            <person name="Gebhart C."/>
        </authorList>
    </citation>
    <scope>NUCLEOTIDE SEQUENCE [LARGE SCALE GENOMIC DNA]</scope>
    <source>
        <strain evidence="1 2">P280/1</strain>
    </source>
</reference>
<protein>
    <submittedName>
        <fullName evidence="1">ATPase</fullName>
    </submittedName>
</protein>
<dbReference type="AlphaFoldDB" id="A0A1E5NFY7"/>
<dbReference type="GeneID" id="66487045"/>
<accession>A0A1E5NFY7</accession>
<comment type="caution">
    <text evidence="1">The sequence shown here is derived from an EMBL/GenBank/DDBJ whole genome shotgun (WGS) entry which is preliminary data.</text>
</comment>
<organism evidence="1 2">
    <name type="scientific">Brachyspira hampsonii</name>
    <dbReference type="NCBI Taxonomy" id="1287055"/>
    <lineage>
        <taxon>Bacteria</taxon>
        <taxon>Pseudomonadati</taxon>
        <taxon>Spirochaetota</taxon>
        <taxon>Spirochaetia</taxon>
        <taxon>Brachyspirales</taxon>
        <taxon>Brachyspiraceae</taxon>
        <taxon>Brachyspira</taxon>
    </lineage>
</organism>
<dbReference type="Proteomes" id="UP000095247">
    <property type="component" value="Unassembled WGS sequence"/>
</dbReference>
<dbReference type="EMBL" id="MDCO01000012">
    <property type="protein sequence ID" value="OEJ13814.1"/>
    <property type="molecule type" value="Genomic_DNA"/>
</dbReference>